<organism evidence="1 2">
    <name type="scientific">Pseudomonas cyclaminis</name>
    <dbReference type="NCBI Taxonomy" id="2781239"/>
    <lineage>
        <taxon>Bacteria</taxon>
        <taxon>Pseudomonadati</taxon>
        <taxon>Pseudomonadota</taxon>
        <taxon>Gammaproteobacteria</taxon>
        <taxon>Pseudomonadales</taxon>
        <taxon>Pseudomonadaceae</taxon>
        <taxon>Pseudomonas</taxon>
    </lineage>
</organism>
<name>A0ABR9SPH9_9PSED</name>
<comment type="caution">
    <text evidence="1">The sequence shown here is derived from an EMBL/GenBank/DDBJ whole genome shotgun (WGS) entry which is preliminary data.</text>
</comment>
<evidence type="ECO:0000313" key="2">
    <source>
        <dbReference type="Proteomes" id="UP000613075"/>
    </source>
</evidence>
<accession>A0ABR9SPH9</accession>
<protein>
    <submittedName>
        <fullName evidence="1">Uncharacterized protein</fullName>
    </submittedName>
</protein>
<dbReference type="Proteomes" id="UP000613075">
    <property type="component" value="Unassembled WGS sequence"/>
</dbReference>
<sequence>MKDFGYYASLPDSMTIEEVNAEFAELLDGIESKKISNDVFVSSLLELSDRQWHTYSVLNACTKKKIEDCLMSVWNGKDLELVGNIIGIMVRLGLEGINAFLTSCSPKNVSPEVFSEISLALSELGGSVSDPYSGIR</sequence>
<proteinExistence type="predicted"/>
<dbReference type="EMBL" id="JADDUM010000043">
    <property type="protein sequence ID" value="MBE8590801.1"/>
    <property type="molecule type" value="Genomic_DNA"/>
</dbReference>
<gene>
    <name evidence="1" type="ORF">IQK56_07570</name>
</gene>
<keyword evidence="2" id="KW-1185">Reference proteome</keyword>
<dbReference type="RefSeq" id="WP_193862209.1">
    <property type="nucleotide sequence ID" value="NZ_JADDUM010000043.1"/>
</dbReference>
<reference evidence="1 2" key="1">
    <citation type="submission" date="2020-10" db="EMBL/GenBank/DDBJ databases">
        <title>The draft genomes of Cyclamen pathogen Pseudomonas sp.</title>
        <authorList>
            <person name="Fujikawa T."/>
            <person name="Sawada H."/>
        </authorList>
    </citation>
    <scope>NUCLEOTIDE SEQUENCE [LARGE SCALE GENOMIC DNA]</scope>
    <source>
        <strain evidence="1 2">MAFF 301449</strain>
    </source>
</reference>
<evidence type="ECO:0000313" key="1">
    <source>
        <dbReference type="EMBL" id="MBE8590801.1"/>
    </source>
</evidence>